<comment type="function">
    <text evidence="9">Alpha-glucuronidase involved in the hydrolysis of xylan, a major structural heterogeneous polysaccharide found in plant biomass representing the second most abundant polysaccharide in the biosphere, after cellulose. Releases 4-O-methylglucuronic acid from xylan.</text>
</comment>
<evidence type="ECO:0000313" key="14">
    <source>
        <dbReference type="Proteomes" id="UP001172159"/>
    </source>
</evidence>
<gene>
    <name evidence="9" type="primary">aguA</name>
    <name evidence="13" type="ORF">B0T21DRAFT_348350</name>
</gene>
<name>A0AA40BL63_9PEZI</name>
<reference evidence="13" key="1">
    <citation type="submission" date="2023-06" db="EMBL/GenBank/DDBJ databases">
        <title>Genome-scale phylogeny and comparative genomics of the fungal order Sordariales.</title>
        <authorList>
            <consortium name="Lawrence Berkeley National Laboratory"/>
            <person name="Hensen N."/>
            <person name="Bonometti L."/>
            <person name="Westerberg I."/>
            <person name="Brannstrom I.O."/>
            <person name="Guillou S."/>
            <person name="Cros-Aarteil S."/>
            <person name="Calhoun S."/>
            <person name="Haridas S."/>
            <person name="Kuo A."/>
            <person name="Mondo S."/>
            <person name="Pangilinan J."/>
            <person name="Riley R."/>
            <person name="Labutti K."/>
            <person name="Andreopoulos B."/>
            <person name="Lipzen A."/>
            <person name="Chen C."/>
            <person name="Yanf M."/>
            <person name="Daum C."/>
            <person name="Ng V."/>
            <person name="Clum A."/>
            <person name="Steindorff A."/>
            <person name="Ohm R."/>
            <person name="Martin F."/>
            <person name="Silar P."/>
            <person name="Natvig D."/>
            <person name="Lalanne C."/>
            <person name="Gautier V."/>
            <person name="Ament-Velasquez S.L."/>
            <person name="Kruys A."/>
            <person name="Hutchinson M.I."/>
            <person name="Powell A.J."/>
            <person name="Barry K."/>
            <person name="Miller A.N."/>
            <person name="Grigoriev I.V."/>
            <person name="Debuchy R."/>
            <person name="Gladieux P."/>
            <person name="Thoren M.H."/>
            <person name="Johannesson H."/>
        </authorList>
    </citation>
    <scope>NUCLEOTIDE SEQUENCE</scope>
    <source>
        <strain evidence="13">CBS 540.89</strain>
    </source>
</reference>
<keyword evidence="7 9" id="KW-0624">Polysaccharide degradation</keyword>
<keyword evidence="14" id="KW-1185">Reference proteome</keyword>
<dbReference type="InterPro" id="IPR029018">
    <property type="entry name" value="Hex-like_dom2"/>
</dbReference>
<feature type="domain" description="Glycosyl hydrolase family 67 C-terminal" evidence="11">
    <location>
        <begin position="561"/>
        <end position="678"/>
    </location>
</feature>
<evidence type="ECO:0000256" key="1">
    <source>
        <dbReference type="ARBA" id="ARBA00008833"/>
    </source>
</evidence>
<dbReference type="CDD" id="cd02795">
    <property type="entry name" value="CBM6-CBM35-CBM36_like"/>
    <property type="match status" value="1"/>
</dbReference>
<evidence type="ECO:0000256" key="9">
    <source>
        <dbReference type="RuleBase" id="RU361198"/>
    </source>
</evidence>
<dbReference type="InterPro" id="IPR011099">
    <property type="entry name" value="Glyco_hydro_67_C"/>
</dbReference>
<dbReference type="GO" id="GO:0046559">
    <property type="term" value="F:alpha-glucuronidase activity"/>
    <property type="evidence" value="ECO:0007669"/>
    <property type="project" value="UniProtKB-EC"/>
</dbReference>
<keyword evidence="6 9" id="KW-0326">Glycosidase</keyword>
<evidence type="ECO:0000256" key="8">
    <source>
        <dbReference type="ARBA" id="ARBA00048838"/>
    </source>
</evidence>
<evidence type="ECO:0000259" key="11">
    <source>
        <dbReference type="Pfam" id="PF07477"/>
    </source>
</evidence>
<dbReference type="InterPro" id="IPR017853">
    <property type="entry name" value="GH"/>
</dbReference>
<dbReference type="Gene3D" id="3.90.1330.10">
    <property type="entry name" value="Alpha-glucuronidase, C-terminal domain"/>
    <property type="match status" value="2"/>
</dbReference>
<dbReference type="GO" id="GO:0045493">
    <property type="term" value="P:xylan catabolic process"/>
    <property type="evidence" value="ECO:0007669"/>
    <property type="project" value="UniProtKB-KW"/>
</dbReference>
<evidence type="ECO:0000256" key="7">
    <source>
        <dbReference type="ARBA" id="ARBA00023326"/>
    </source>
</evidence>
<sequence length="901" mass="99174">MRFTISLGAVALAITAAAAPAPVPQDQPLCVQLPEAFWTCISDCLYKICPGVSDVIQCNKDCDAKCNAAASVNIWDTLQSTPQSCKMRSLLWLAAVGLAVAEDGLHAWLRYARVPSASRHQGRLPSAVVTLNATEGLPVYTAGKELVDGIGGLFGKKLKVTVGASKPKGTIATVGTVRAFVDKNPSAAAGLPELVEDGFYLKVSKGDVLILGQNERGALYGAFHYLSVIAQGNVSDFTLTSNPDAPVRWVNQWDNMQDGGTHGSVERGYGGDSIFFWDGYIRDDLTRAGQYARLLASIGINAVVANNVNANASILTPENMDGLARIADAFRPYGVQLGIALNFAAPQLLGGLDTFDPLDKTVVNWWQGITDNLYKRIPDMAGYLVKANSEGQPGPMTYNRTLADGANLFARTLQPHDGIILFRAFVYDHRSLNQTLDWKADRANAAVHYFDGLDDKFEDNVLIQIKYGPIDFQVREPVSPLFAHLRKTGSAIELQITQEYLGQQAHLVYLAPMWKELLDFDLRVDSKPSTVKDIVAGKRFGQKLGGYAGVVNVGTNTTWLGSHLAMSNLYAYGKLAWDPSLTSTGILKEWTTLTFGYDKLVHDVITKISMESWPAYENYSGNLGIQTLTDILLGHYGPNPGSQDGNPWGQWTRADDDTIGMDRTVWNGTGFAGQYPPRSRPLIQHFYDAHYEGSAMAQTFVTQWQKLKGRIDKERYEHVLFRLIYQAGHSLVWRDSVNQFYFNKSSIADTRGRVGNHKYRIEAENMELKGYKSYRVSPFEAASGFHCVVTETNSTVGTAKTKLNVKTGKYDLAVNYYDMAIGNSTWELFLDNKLVGKWKGDLEYELGRAPSPYIDGQTATRKTFKGVKVKKGSELKIVGRPDGLEPAPIDYISVLPEGIVD</sequence>
<evidence type="ECO:0000256" key="5">
    <source>
        <dbReference type="ARBA" id="ARBA00023277"/>
    </source>
</evidence>
<dbReference type="Gene3D" id="3.30.379.10">
    <property type="entry name" value="Chitobiase/beta-hexosaminidase domain 2-like"/>
    <property type="match status" value="1"/>
</dbReference>
<comment type="caution">
    <text evidence="13">The sequence shown here is derived from an EMBL/GenBank/DDBJ whole genome shotgun (WGS) entry which is preliminary data.</text>
</comment>
<keyword evidence="5 9" id="KW-0119">Carbohydrate metabolism</keyword>
<feature type="chain" id="PRO_5041488361" description="Alpha-glucuronidase" evidence="9">
    <location>
        <begin position="19"/>
        <end position="901"/>
    </location>
</feature>
<dbReference type="Gene3D" id="3.20.20.80">
    <property type="entry name" value="Glycosidases"/>
    <property type="match status" value="1"/>
</dbReference>
<dbReference type="Pfam" id="PF03648">
    <property type="entry name" value="Glyco_hydro_67N"/>
    <property type="match status" value="1"/>
</dbReference>
<feature type="domain" description="Alpha glucuronidase N-terminal" evidence="10">
    <location>
        <begin position="107"/>
        <end position="225"/>
    </location>
</feature>
<dbReference type="Proteomes" id="UP001172159">
    <property type="component" value="Unassembled WGS sequence"/>
</dbReference>
<accession>A0AA40BL63</accession>
<evidence type="ECO:0000256" key="4">
    <source>
        <dbReference type="ARBA" id="ARBA00022801"/>
    </source>
</evidence>
<dbReference type="PANTHER" id="PTHR39207">
    <property type="entry name" value="ALPHA-GLUCURONIDASE A"/>
    <property type="match status" value="1"/>
</dbReference>
<evidence type="ECO:0000313" key="13">
    <source>
        <dbReference type="EMBL" id="KAK0736269.1"/>
    </source>
</evidence>
<feature type="signal peptide" evidence="9">
    <location>
        <begin position="1"/>
        <end position="18"/>
    </location>
</feature>
<keyword evidence="3 9" id="KW-0858">Xylan degradation</keyword>
<dbReference type="EMBL" id="JAUKTV010000006">
    <property type="protein sequence ID" value="KAK0736269.1"/>
    <property type="molecule type" value="Genomic_DNA"/>
</dbReference>
<dbReference type="PANTHER" id="PTHR39207:SF1">
    <property type="entry name" value="ALPHA-GLUCURONIDASE A"/>
    <property type="match status" value="1"/>
</dbReference>
<dbReference type="Pfam" id="PF07488">
    <property type="entry name" value="Glyco_hydro_67M"/>
    <property type="match status" value="1"/>
</dbReference>
<feature type="domain" description="Glycosyl hydrolase family 67 C-terminal" evidence="11">
    <location>
        <begin position="680"/>
        <end position="753"/>
    </location>
</feature>
<evidence type="ECO:0000259" key="12">
    <source>
        <dbReference type="Pfam" id="PF07488"/>
    </source>
</evidence>
<dbReference type="SUPFAM" id="SSF51445">
    <property type="entry name" value="(Trans)glycosidases"/>
    <property type="match status" value="1"/>
</dbReference>
<keyword evidence="4 9" id="KW-0378">Hydrolase</keyword>
<dbReference type="Pfam" id="PF07477">
    <property type="entry name" value="Glyco_hydro_67C"/>
    <property type="match status" value="2"/>
</dbReference>
<evidence type="ECO:0000256" key="3">
    <source>
        <dbReference type="ARBA" id="ARBA00022651"/>
    </source>
</evidence>
<dbReference type="AlphaFoldDB" id="A0AA40BL63"/>
<dbReference type="GO" id="GO:0005576">
    <property type="term" value="C:extracellular region"/>
    <property type="evidence" value="ECO:0007669"/>
    <property type="project" value="UniProtKB-SubCell"/>
</dbReference>
<protein>
    <recommendedName>
        <fullName evidence="2 9">Alpha-glucuronidase</fullName>
        <ecNumber evidence="2 9">3.2.1.139</ecNumber>
    </recommendedName>
</protein>
<keyword evidence="9" id="KW-0732">Signal</keyword>
<comment type="catalytic activity">
    <reaction evidence="8 9">
        <text>an alpha-D-glucuronoside + H2O = D-glucuronate + an alcohol</text>
        <dbReference type="Rhea" id="RHEA:20005"/>
        <dbReference type="ChEBI" id="CHEBI:15377"/>
        <dbReference type="ChEBI" id="CHEBI:30879"/>
        <dbReference type="ChEBI" id="CHEBI:58720"/>
        <dbReference type="ChEBI" id="CHEBI:58899"/>
        <dbReference type="EC" id="3.2.1.139"/>
    </reaction>
</comment>
<evidence type="ECO:0000256" key="2">
    <source>
        <dbReference type="ARBA" id="ARBA00012271"/>
    </source>
</evidence>
<evidence type="ECO:0000259" key="10">
    <source>
        <dbReference type="Pfam" id="PF03648"/>
    </source>
</evidence>
<proteinExistence type="inferred from homology"/>
<evidence type="ECO:0000256" key="6">
    <source>
        <dbReference type="ARBA" id="ARBA00023295"/>
    </source>
</evidence>
<comment type="similarity">
    <text evidence="1 9">Belongs to the glycosyl hydrolase 67 family.</text>
</comment>
<dbReference type="EC" id="3.2.1.139" evidence="2 9"/>
<dbReference type="InterPro" id="IPR037054">
    <property type="entry name" value="A-glucoronidase_C_sf"/>
</dbReference>
<comment type="subcellular location">
    <subcellularLocation>
        <location evidence="9">Secreted</location>
    </subcellularLocation>
</comment>
<dbReference type="SUPFAM" id="SSF55545">
    <property type="entry name" value="beta-N-acetylhexosaminidase-like domain"/>
    <property type="match status" value="1"/>
</dbReference>
<dbReference type="InterPro" id="IPR011100">
    <property type="entry name" value="Glyco_hydro_67_cat"/>
</dbReference>
<feature type="domain" description="Glycosyl hydrolase family 67 catalytic" evidence="12">
    <location>
        <begin position="233"/>
        <end position="559"/>
    </location>
</feature>
<dbReference type="InterPro" id="IPR005154">
    <property type="entry name" value="Glyco_hydro_67_aGlcAse_N"/>
</dbReference>
<organism evidence="13 14">
    <name type="scientific">Apiosordaria backusii</name>
    <dbReference type="NCBI Taxonomy" id="314023"/>
    <lineage>
        <taxon>Eukaryota</taxon>
        <taxon>Fungi</taxon>
        <taxon>Dikarya</taxon>
        <taxon>Ascomycota</taxon>
        <taxon>Pezizomycotina</taxon>
        <taxon>Sordariomycetes</taxon>
        <taxon>Sordariomycetidae</taxon>
        <taxon>Sordariales</taxon>
        <taxon>Lasiosphaeriaceae</taxon>
        <taxon>Apiosordaria</taxon>
    </lineage>
</organism>